<accession>A0A923LNK2</accession>
<dbReference type="EMBL" id="JACOPH010000002">
    <property type="protein sequence ID" value="MBC5713520.1"/>
    <property type="molecule type" value="Genomic_DNA"/>
</dbReference>
<dbReference type="AlphaFoldDB" id="A0A923LNK2"/>
<sequence length="121" mass="13672">MSDIKTIAGVFSINTCKLPESYICHKKPAVTYENGVCEIITYDQQVVMNGQTYAPVLHQSCMHPDEITVYPLVIRQTDDTLTITDHYHTGSFQKGGSITISKWQPQLKRRGCFPCRNCGRC</sequence>
<dbReference type="Proteomes" id="UP000606720">
    <property type="component" value="Unassembled WGS sequence"/>
</dbReference>
<protein>
    <submittedName>
        <fullName evidence="1">Uncharacterized protein</fullName>
    </submittedName>
</protein>
<keyword evidence="2" id="KW-1185">Reference proteome</keyword>
<evidence type="ECO:0000313" key="2">
    <source>
        <dbReference type="Proteomes" id="UP000606720"/>
    </source>
</evidence>
<evidence type="ECO:0000313" key="1">
    <source>
        <dbReference type="EMBL" id="MBC5713520.1"/>
    </source>
</evidence>
<dbReference type="RefSeq" id="WP_186866434.1">
    <property type="nucleotide sequence ID" value="NZ_JACOPH010000002.1"/>
</dbReference>
<proteinExistence type="predicted"/>
<reference evidence="1" key="1">
    <citation type="submission" date="2020-08" db="EMBL/GenBank/DDBJ databases">
        <title>Genome public.</title>
        <authorList>
            <person name="Liu C."/>
            <person name="Sun Q."/>
        </authorList>
    </citation>
    <scope>NUCLEOTIDE SEQUENCE</scope>
    <source>
        <strain evidence="1">BX1005</strain>
    </source>
</reference>
<organism evidence="1 2">
    <name type="scientific">Roseburia zhanii</name>
    <dbReference type="NCBI Taxonomy" id="2763064"/>
    <lineage>
        <taxon>Bacteria</taxon>
        <taxon>Bacillati</taxon>
        <taxon>Bacillota</taxon>
        <taxon>Clostridia</taxon>
        <taxon>Lachnospirales</taxon>
        <taxon>Lachnospiraceae</taxon>
        <taxon>Roseburia</taxon>
    </lineage>
</organism>
<gene>
    <name evidence="1" type="ORF">H8S17_04700</name>
</gene>
<comment type="caution">
    <text evidence="1">The sequence shown here is derived from an EMBL/GenBank/DDBJ whole genome shotgun (WGS) entry which is preliminary data.</text>
</comment>
<name>A0A923LNK2_9FIRM</name>